<name>I0GU07_SELRL</name>
<dbReference type="Proteomes" id="UP000007887">
    <property type="component" value="Chromosome"/>
</dbReference>
<dbReference type="eggNOG" id="ENOG502Z7Z5">
    <property type="taxonomic scope" value="Bacteria"/>
</dbReference>
<evidence type="ECO:0000313" key="2">
    <source>
        <dbReference type="Proteomes" id="UP000007887"/>
    </source>
</evidence>
<proteinExistence type="predicted"/>
<dbReference type="HOGENOM" id="CLU_067792_0_0_9"/>
<reference evidence="1 2" key="1">
    <citation type="submission" date="2011-10" db="EMBL/GenBank/DDBJ databases">
        <title>Whole genome sequence of Selenomonas ruminantium subsp. lactilytica TAM6421.</title>
        <authorList>
            <person name="Oguchi A."/>
            <person name="Ankai A."/>
            <person name="Kaneko J."/>
            <person name="Yamada-Narita S."/>
            <person name="Fukui S."/>
            <person name="Takahashi M."/>
            <person name="Onodera T."/>
            <person name="Kojima S."/>
            <person name="Fushimi T."/>
            <person name="Abe N."/>
            <person name="Kamio Y."/>
            <person name="Yamazaki S."/>
            <person name="Fujita N."/>
        </authorList>
    </citation>
    <scope>NUCLEOTIDE SEQUENCE [LARGE SCALE GENOMIC DNA]</scope>
    <source>
        <strain evidence="2">NBRC 103574 / TAM6421</strain>
    </source>
</reference>
<gene>
    <name evidence="1" type="ordered locus">SELR_25360</name>
</gene>
<dbReference type="PATRIC" id="fig|927704.6.peg.2620"/>
<dbReference type="EMBL" id="AP012292">
    <property type="protein sequence ID" value="BAL84244.1"/>
    <property type="molecule type" value="Genomic_DNA"/>
</dbReference>
<evidence type="ECO:0000313" key="1">
    <source>
        <dbReference type="EMBL" id="BAL84244.1"/>
    </source>
</evidence>
<organism evidence="1 2">
    <name type="scientific">Selenomonas ruminantium subsp. lactilytica (strain NBRC 103574 / TAM6421)</name>
    <dbReference type="NCBI Taxonomy" id="927704"/>
    <lineage>
        <taxon>Bacteria</taxon>
        <taxon>Bacillati</taxon>
        <taxon>Bacillota</taxon>
        <taxon>Negativicutes</taxon>
        <taxon>Selenomonadales</taxon>
        <taxon>Selenomonadaceae</taxon>
        <taxon>Selenomonas</taxon>
    </lineage>
</organism>
<dbReference type="AlphaFoldDB" id="I0GU07"/>
<protein>
    <submittedName>
        <fullName evidence="1">Putative phage protein</fullName>
    </submittedName>
</protein>
<accession>I0GU07</accession>
<sequence length="278" mass="30701">MVNLVTEYKPYVDELFTRESKISLLTNKDFSFDGAKTVKIYKVSTVETTDYDRAGTGTGLTGSRYGEIQGIDTDIETFTLTKDRSFTFAVDKMDVDETGHSIAADKALARQIREVVIPEIDTHIYSKMVAGAGTSAAAATLNATNILDKILDGSNTLDNYDVPETGRCLVVTPDVYYIMKKCKDIVMETEQGQDMRLKGVIANLDGLNIIKVPAARLPEKFGFMIAHPCATVAPLKMTDYKIHQDPPGISGSLVEGRFYFDAFVMDNKAKAIYYQPLT</sequence>
<dbReference type="RefSeq" id="WP_014425663.1">
    <property type="nucleotide sequence ID" value="NC_017068.1"/>
</dbReference>
<dbReference type="KEGG" id="sri:SELR_25360"/>
<dbReference type="OrthoDB" id="9770443at2"/>